<accession>A0A0B7AAK2</accession>
<evidence type="ECO:0000313" key="1">
    <source>
        <dbReference type="EMBL" id="CEK78004.1"/>
    </source>
</evidence>
<dbReference type="AlphaFoldDB" id="A0A0B7AAK2"/>
<name>A0A0B7AAK2_9EUPU</name>
<sequence>MFLKAMDGDSSCIEDSARKMKKIYCTEIELLPNMSSSMGCCGSCMDILQDRLRKYSILRFGIFQT</sequence>
<reference evidence="1" key="1">
    <citation type="submission" date="2014-12" db="EMBL/GenBank/DDBJ databases">
        <title>Insight into the proteome of Arion vulgaris.</title>
        <authorList>
            <person name="Aradska J."/>
            <person name="Bulat T."/>
            <person name="Smidak R."/>
            <person name="Sarate P."/>
            <person name="Gangsoo J."/>
            <person name="Sialana F."/>
            <person name="Bilban M."/>
            <person name="Lubec G."/>
        </authorList>
    </citation>
    <scope>NUCLEOTIDE SEQUENCE</scope>
    <source>
        <tissue evidence="1">Skin</tissue>
    </source>
</reference>
<organism evidence="1">
    <name type="scientific">Arion vulgaris</name>
    <dbReference type="NCBI Taxonomy" id="1028688"/>
    <lineage>
        <taxon>Eukaryota</taxon>
        <taxon>Metazoa</taxon>
        <taxon>Spiralia</taxon>
        <taxon>Lophotrochozoa</taxon>
        <taxon>Mollusca</taxon>
        <taxon>Gastropoda</taxon>
        <taxon>Heterobranchia</taxon>
        <taxon>Euthyneura</taxon>
        <taxon>Panpulmonata</taxon>
        <taxon>Eupulmonata</taxon>
        <taxon>Stylommatophora</taxon>
        <taxon>Helicina</taxon>
        <taxon>Arionoidea</taxon>
        <taxon>Arionidae</taxon>
        <taxon>Arion</taxon>
    </lineage>
</organism>
<proteinExistence type="predicted"/>
<gene>
    <name evidence="1" type="primary">ORF107775</name>
</gene>
<protein>
    <submittedName>
        <fullName evidence="1">Uncharacterized protein</fullName>
    </submittedName>
</protein>
<dbReference type="EMBL" id="HACG01031139">
    <property type="protein sequence ID" value="CEK78004.1"/>
    <property type="molecule type" value="Transcribed_RNA"/>
</dbReference>